<evidence type="ECO:0000259" key="9">
    <source>
        <dbReference type="Pfam" id="PF02767"/>
    </source>
</evidence>
<sequence length="282" mass="32321">MELQENSLIVQQGKIKSKFACQDAQEYPQFPEVTGDTFTLSTQDLEIMQSKIMFCASADQTRPVLTSLLMKFSADQLEVVATDGFRLAQIFFKDKNFSVEKELLVPVKAMAELSRIAKQQNAENFSIIVSEELKQLLFQVANVKMYVRLIEGEYPPYNKIIPPDFQIEVNFDTEEFTQELKRAQIFARDASNIVRLEISKDSLLIRSFSASYGEYQGEIPLKNVHENTGKIAFNIHYLLDYLSGVSTESLSFFMNESLKPAEFRESSLSDYLYVVMPFRVND</sequence>
<feature type="domain" description="DNA polymerase III beta sliding clamp C-terminal" evidence="10">
    <location>
        <begin position="159"/>
        <end position="279"/>
    </location>
</feature>
<evidence type="ECO:0000256" key="4">
    <source>
        <dbReference type="ARBA" id="ARBA00022679"/>
    </source>
</evidence>
<keyword evidence="8" id="KW-0238">DNA-binding</keyword>
<dbReference type="InterPro" id="IPR046938">
    <property type="entry name" value="DNA_clamp_sf"/>
</dbReference>
<dbReference type="PANTHER" id="PTHR30478:SF0">
    <property type="entry name" value="BETA SLIDING CLAMP"/>
    <property type="match status" value="1"/>
</dbReference>
<dbReference type="InterPro" id="IPR022637">
    <property type="entry name" value="DNA_polIII_beta_cen"/>
</dbReference>
<dbReference type="GO" id="GO:0008408">
    <property type="term" value="F:3'-5' exonuclease activity"/>
    <property type="evidence" value="ECO:0007669"/>
    <property type="project" value="InterPro"/>
</dbReference>
<comment type="caution">
    <text evidence="11">The sequence shown here is derived from an EMBL/GenBank/DDBJ whole genome shotgun (WGS) entry which is preliminary data.</text>
</comment>
<keyword evidence="5" id="KW-0548">Nucleotidyltransferase</keyword>
<evidence type="ECO:0000256" key="8">
    <source>
        <dbReference type="ARBA" id="ARBA00023125"/>
    </source>
</evidence>
<dbReference type="CDD" id="cd00140">
    <property type="entry name" value="beta_clamp"/>
    <property type="match status" value="1"/>
</dbReference>
<dbReference type="GO" id="GO:0006271">
    <property type="term" value="P:DNA strand elongation involved in DNA replication"/>
    <property type="evidence" value="ECO:0007669"/>
    <property type="project" value="TreeGrafter"/>
</dbReference>
<keyword evidence="7" id="KW-0239">DNA-directed DNA polymerase</keyword>
<dbReference type="InterPro" id="IPR022635">
    <property type="entry name" value="DNA_polIII_beta_C"/>
</dbReference>
<reference evidence="11" key="1">
    <citation type="submission" date="2019-08" db="EMBL/GenBank/DDBJ databases">
        <authorList>
            <person name="Kucharzyk K."/>
            <person name="Murdoch R.W."/>
            <person name="Higgins S."/>
            <person name="Loffler F."/>
        </authorList>
    </citation>
    <scope>NUCLEOTIDE SEQUENCE</scope>
</reference>
<dbReference type="EMBL" id="VSSQ01028867">
    <property type="protein sequence ID" value="MPM78760.1"/>
    <property type="molecule type" value="Genomic_DNA"/>
</dbReference>
<evidence type="ECO:0000256" key="5">
    <source>
        <dbReference type="ARBA" id="ARBA00022695"/>
    </source>
</evidence>
<protein>
    <submittedName>
        <fullName evidence="11">Beta sliding clamp</fullName>
    </submittedName>
</protein>
<evidence type="ECO:0000313" key="11">
    <source>
        <dbReference type="EMBL" id="MPM78760.1"/>
    </source>
</evidence>
<dbReference type="AlphaFoldDB" id="A0A645CNX0"/>
<gene>
    <name evidence="11" type="primary">dnaN_47</name>
    <name evidence="11" type="ORF">SDC9_125771</name>
</gene>
<keyword evidence="3" id="KW-0963">Cytoplasm</keyword>
<dbReference type="NCBIfam" id="TIGR00663">
    <property type="entry name" value="dnan"/>
    <property type="match status" value="1"/>
</dbReference>
<evidence type="ECO:0000256" key="6">
    <source>
        <dbReference type="ARBA" id="ARBA00022705"/>
    </source>
</evidence>
<keyword evidence="4" id="KW-0808">Transferase</keyword>
<evidence type="ECO:0000259" key="10">
    <source>
        <dbReference type="Pfam" id="PF02768"/>
    </source>
</evidence>
<evidence type="ECO:0000256" key="1">
    <source>
        <dbReference type="ARBA" id="ARBA00004496"/>
    </source>
</evidence>
<dbReference type="Pfam" id="PF02767">
    <property type="entry name" value="DNA_pol3_beta_2"/>
    <property type="match status" value="1"/>
</dbReference>
<keyword evidence="6" id="KW-0235">DNA replication</keyword>
<evidence type="ECO:0000256" key="7">
    <source>
        <dbReference type="ARBA" id="ARBA00022932"/>
    </source>
</evidence>
<dbReference type="InterPro" id="IPR001001">
    <property type="entry name" value="DNA_polIII_beta"/>
</dbReference>
<evidence type="ECO:0000256" key="2">
    <source>
        <dbReference type="ARBA" id="ARBA00010752"/>
    </source>
</evidence>
<dbReference type="SUPFAM" id="SSF55979">
    <property type="entry name" value="DNA clamp"/>
    <property type="match status" value="2"/>
</dbReference>
<proteinExistence type="inferred from homology"/>
<dbReference type="GO" id="GO:0009360">
    <property type="term" value="C:DNA polymerase III complex"/>
    <property type="evidence" value="ECO:0007669"/>
    <property type="project" value="InterPro"/>
</dbReference>
<dbReference type="Gene3D" id="3.10.150.10">
    <property type="entry name" value="DNA Polymerase III, subunit A, domain 2"/>
    <property type="match status" value="2"/>
</dbReference>
<comment type="subcellular location">
    <subcellularLocation>
        <location evidence="1">Cytoplasm</location>
    </subcellularLocation>
</comment>
<comment type="similarity">
    <text evidence="2">Belongs to the beta sliding clamp family.</text>
</comment>
<evidence type="ECO:0000256" key="3">
    <source>
        <dbReference type="ARBA" id="ARBA00022490"/>
    </source>
</evidence>
<dbReference type="GO" id="GO:0003677">
    <property type="term" value="F:DNA binding"/>
    <property type="evidence" value="ECO:0007669"/>
    <property type="project" value="UniProtKB-KW"/>
</dbReference>
<accession>A0A645CNX0</accession>
<name>A0A645CNX0_9ZZZZ</name>
<dbReference type="GO" id="GO:0003887">
    <property type="term" value="F:DNA-directed DNA polymerase activity"/>
    <property type="evidence" value="ECO:0007669"/>
    <property type="project" value="UniProtKB-KW"/>
</dbReference>
<feature type="domain" description="DNA polymerase III beta sliding clamp central" evidence="9">
    <location>
        <begin position="41"/>
        <end position="155"/>
    </location>
</feature>
<dbReference type="PANTHER" id="PTHR30478">
    <property type="entry name" value="DNA POLYMERASE III SUBUNIT BETA"/>
    <property type="match status" value="1"/>
</dbReference>
<dbReference type="Pfam" id="PF02768">
    <property type="entry name" value="DNA_pol3_beta_3"/>
    <property type="match status" value="1"/>
</dbReference>
<dbReference type="GO" id="GO:0005737">
    <property type="term" value="C:cytoplasm"/>
    <property type="evidence" value="ECO:0007669"/>
    <property type="project" value="UniProtKB-SubCell"/>
</dbReference>
<organism evidence="11">
    <name type="scientific">bioreactor metagenome</name>
    <dbReference type="NCBI Taxonomy" id="1076179"/>
    <lineage>
        <taxon>unclassified sequences</taxon>
        <taxon>metagenomes</taxon>
        <taxon>ecological metagenomes</taxon>
    </lineage>
</organism>
<dbReference type="SMART" id="SM00480">
    <property type="entry name" value="POL3Bc"/>
    <property type="match status" value="1"/>
</dbReference>